<dbReference type="Gene3D" id="2.60.120.10">
    <property type="entry name" value="Jelly Rolls"/>
    <property type="match status" value="1"/>
</dbReference>
<dbReference type="CDD" id="cd00038">
    <property type="entry name" value="CAP_ED"/>
    <property type="match status" value="1"/>
</dbReference>
<protein>
    <recommendedName>
        <fullName evidence="1">Cyclic nucleotide-binding domain-containing protein</fullName>
    </recommendedName>
</protein>
<dbReference type="InterPro" id="IPR050397">
    <property type="entry name" value="Env_Response_Regulators"/>
</dbReference>
<dbReference type="GO" id="GO:0003700">
    <property type="term" value="F:DNA-binding transcription factor activity"/>
    <property type="evidence" value="ECO:0007669"/>
    <property type="project" value="TreeGrafter"/>
</dbReference>
<reference evidence="2" key="1">
    <citation type="submission" date="2023-07" db="EMBL/GenBank/DDBJ databases">
        <authorList>
            <person name="Pelsma A.J. K."/>
        </authorList>
    </citation>
    <scope>NUCLEOTIDE SEQUENCE</scope>
</reference>
<feature type="domain" description="Cyclic nucleotide-binding" evidence="1">
    <location>
        <begin position="15"/>
        <end position="132"/>
    </location>
</feature>
<dbReference type="InterPro" id="IPR018490">
    <property type="entry name" value="cNMP-bd_dom_sf"/>
</dbReference>
<dbReference type="InterPro" id="IPR014710">
    <property type="entry name" value="RmlC-like_jellyroll"/>
</dbReference>
<organism evidence="2">
    <name type="scientific">freshwater sediment metagenome</name>
    <dbReference type="NCBI Taxonomy" id="556182"/>
    <lineage>
        <taxon>unclassified sequences</taxon>
        <taxon>metagenomes</taxon>
        <taxon>ecological metagenomes</taxon>
    </lineage>
</organism>
<dbReference type="InterPro" id="IPR000595">
    <property type="entry name" value="cNMP-bd_dom"/>
</dbReference>
<dbReference type="PROSITE" id="PS50042">
    <property type="entry name" value="CNMP_BINDING_3"/>
    <property type="match status" value="1"/>
</dbReference>
<dbReference type="AlphaFoldDB" id="A0AA48M0H5"/>
<dbReference type="GO" id="GO:0005829">
    <property type="term" value="C:cytosol"/>
    <property type="evidence" value="ECO:0007669"/>
    <property type="project" value="TreeGrafter"/>
</dbReference>
<dbReference type="PANTHER" id="PTHR24567:SF74">
    <property type="entry name" value="HTH-TYPE TRANSCRIPTIONAL REGULATOR ARCR"/>
    <property type="match status" value="1"/>
</dbReference>
<dbReference type="EMBL" id="OY288114">
    <property type="protein sequence ID" value="CAJ0875668.1"/>
    <property type="molecule type" value="Genomic_DNA"/>
</dbReference>
<sequence>MTLDDEIENLKRIPLFSAFEPAALQLLAFSLETRLLRANEVLFRCGEESDGGFVLILGSVGLLTNGEKNVSHVVRPWALIGEMALVAPSRRPVTARAVEPSTVLKITRSFFHQLLEQHPGTAAQVHEFFRKRLMNFARHAASGLAGA</sequence>
<accession>A0AA48M0H5</accession>
<gene>
    <name evidence="2" type="ORF">AMST5_02715</name>
</gene>
<proteinExistence type="predicted"/>
<dbReference type="Pfam" id="PF00027">
    <property type="entry name" value="cNMP_binding"/>
    <property type="match status" value="1"/>
</dbReference>
<dbReference type="SMART" id="SM00100">
    <property type="entry name" value="cNMP"/>
    <property type="match status" value="1"/>
</dbReference>
<evidence type="ECO:0000313" key="2">
    <source>
        <dbReference type="EMBL" id="CAJ0875668.1"/>
    </source>
</evidence>
<name>A0AA48M0H5_9ZZZZ</name>
<dbReference type="SUPFAM" id="SSF51206">
    <property type="entry name" value="cAMP-binding domain-like"/>
    <property type="match status" value="1"/>
</dbReference>
<dbReference type="PANTHER" id="PTHR24567">
    <property type="entry name" value="CRP FAMILY TRANSCRIPTIONAL REGULATORY PROTEIN"/>
    <property type="match status" value="1"/>
</dbReference>
<evidence type="ECO:0000259" key="1">
    <source>
        <dbReference type="PROSITE" id="PS50042"/>
    </source>
</evidence>